<comment type="caution">
    <text evidence="1">The sequence shown here is derived from an EMBL/GenBank/DDBJ whole genome shotgun (WGS) entry which is preliminary data.</text>
</comment>
<sequence length="211" mass="25041">MDEELISKKDLLDLTGISYGQLYRWKRKNVIPEEWFIKKSTFTGQETFFPKERILDRIDKIINLKDGLSLDDLADKFSNNPSDIILKKEEIIKYNLASKWTFDVYEEVFNVSLQYSFDEVLYIYILDRLLQSGDISVDEGKSIVNLLNKNYNKLKDKEYEITLLRRLGVGLWIINEYTNDIYYDENSKVVIRHSISKYVEELKLELESHNN</sequence>
<name>A0A2S6FYC6_9CLOT</name>
<accession>A0A2S6FYC6</accession>
<reference evidence="1 2" key="1">
    <citation type="submission" date="2018-02" db="EMBL/GenBank/DDBJ databases">
        <title>Genomic Encyclopedia of Archaeal and Bacterial Type Strains, Phase II (KMG-II): from individual species to whole genera.</title>
        <authorList>
            <person name="Goeker M."/>
        </authorList>
    </citation>
    <scope>NUCLEOTIDE SEQUENCE [LARGE SCALE GENOMIC DNA]</scope>
    <source>
        <strain evidence="1 2">DSM 15099</strain>
    </source>
</reference>
<dbReference type="Pfam" id="PF13171">
    <property type="entry name" value="DUF4004"/>
    <property type="match status" value="1"/>
</dbReference>
<dbReference type="RefSeq" id="WP_104409740.1">
    <property type="nucleotide sequence ID" value="NZ_PTIS01000006.1"/>
</dbReference>
<gene>
    <name evidence="1" type="ORF">BD821_106126</name>
</gene>
<dbReference type="EMBL" id="PTIS01000006">
    <property type="protein sequence ID" value="PPK48604.1"/>
    <property type="molecule type" value="Genomic_DNA"/>
</dbReference>
<dbReference type="AlphaFoldDB" id="A0A2S6FYC6"/>
<organism evidence="1 2">
    <name type="scientific">Clostridium algidicarnis DSM 15099</name>
    <dbReference type="NCBI Taxonomy" id="1121295"/>
    <lineage>
        <taxon>Bacteria</taxon>
        <taxon>Bacillati</taxon>
        <taxon>Bacillota</taxon>
        <taxon>Clostridia</taxon>
        <taxon>Eubacteriales</taxon>
        <taxon>Clostridiaceae</taxon>
        <taxon>Clostridium</taxon>
    </lineage>
</organism>
<dbReference type="OrthoDB" id="1648298at2"/>
<dbReference type="Proteomes" id="UP000239863">
    <property type="component" value="Unassembled WGS sequence"/>
</dbReference>
<dbReference type="InterPro" id="IPR025063">
    <property type="entry name" value="DUF4004"/>
</dbReference>
<protein>
    <submittedName>
        <fullName evidence="1">Uncharacterized protein DUF4004</fullName>
    </submittedName>
</protein>
<dbReference type="STRING" id="37659.GCA_000703125_00638"/>
<proteinExistence type="predicted"/>
<evidence type="ECO:0000313" key="2">
    <source>
        <dbReference type="Proteomes" id="UP000239863"/>
    </source>
</evidence>
<evidence type="ECO:0000313" key="1">
    <source>
        <dbReference type="EMBL" id="PPK48604.1"/>
    </source>
</evidence>